<dbReference type="InterPro" id="IPR036709">
    <property type="entry name" value="Autotransporte_beta_dom_sf"/>
</dbReference>
<dbReference type="InterPro" id="IPR006315">
    <property type="entry name" value="OM_autotransptr_brl_dom"/>
</dbReference>
<dbReference type="Pfam" id="PF03797">
    <property type="entry name" value="Autotransporter"/>
    <property type="match status" value="1"/>
</dbReference>
<dbReference type="Proteomes" id="UP000004994">
    <property type="component" value="Unassembled WGS sequence"/>
</dbReference>
<organism evidence="2">
    <name type="scientific">Solanum lycopersicum</name>
    <name type="common">Tomato</name>
    <name type="synonym">Lycopersicon esculentum</name>
    <dbReference type="NCBI Taxonomy" id="4081"/>
    <lineage>
        <taxon>Eukaryota</taxon>
        <taxon>Viridiplantae</taxon>
        <taxon>Streptophyta</taxon>
        <taxon>Embryophyta</taxon>
        <taxon>Tracheophyta</taxon>
        <taxon>Spermatophyta</taxon>
        <taxon>Magnoliopsida</taxon>
        <taxon>eudicotyledons</taxon>
        <taxon>Gunneridae</taxon>
        <taxon>Pentapetalae</taxon>
        <taxon>asterids</taxon>
        <taxon>lamiids</taxon>
        <taxon>Solanales</taxon>
        <taxon>Solanaceae</taxon>
        <taxon>Solanoideae</taxon>
        <taxon>Solaneae</taxon>
        <taxon>Solanum</taxon>
        <taxon>Solanum subgen. Lycopersicon</taxon>
    </lineage>
</organism>
<dbReference type="PaxDb" id="4081-Solyc00g112500.1.1"/>
<dbReference type="SUPFAM" id="SSF103515">
    <property type="entry name" value="Autotransporter"/>
    <property type="match status" value="1"/>
</dbReference>
<protein>
    <recommendedName>
        <fullName evidence="1">Autotransporter domain-containing protein</fullName>
    </recommendedName>
</protein>
<feature type="domain" description="Autotransporter" evidence="1">
    <location>
        <begin position="1"/>
        <end position="183"/>
    </location>
</feature>
<dbReference type="Gramene" id="Solyc00g112500.2.1">
    <property type="protein sequence ID" value="Solyc00g112500.2.1"/>
    <property type="gene ID" value="Solyc00g112500.2"/>
</dbReference>
<sequence>MARTAMRMRSASRCTAMATGKRNGHQWFASLTSGYEHRGAKWLISPYGRVSAMESGLDAFTESGAGTNALTYFGQTVTSVSGTLGLRTEYVQPTRWGTFTPFGRIEYQHDFEGQGAANLSYADLVGVGQVYSVKGSPFGRDRFQVWLGGKMRTKTVTFGLDYNVMFGMSGLQQGLQLAGLMAAPNPLSAVALLELLAAAARARVVAAGLVAPHHGLHARAQALPDLAQVVDSPDRLAEGFHARLARTGRAILAVHADLGLAGVGLGQGDNGVKRVVQPLGGFLVAWGGPFIGPVLHREHEAQRPHLAKRGNFPPVNLGALFLGQAPDGA</sequence>
<dbReference type="InParanoid" id="A0A494G9U5"/>
<evidence type="ECO:0000313" key="2">
    <source>
        <dbReference type="EnsemblPlants" id="Solyc00g112500.2.1"/>
    </source>
</evidence>
<reference evidence="2" key="1">
    <citation type="journal article" date="2012" name="Nature">
        <title>The tomato genome sequence provides insights into fleshy fruit evolution.</title>
        <authorList>
            <consortium name="Tomato Genome Consortium"/>
        </authorList>
    </citation>
    <scope>NUCLEOTIDE SEQUENCE [LARGE SCALE GENOMIC DNA]</scope>
    <source>
        <strain evidence="2">cv. Heinz 1706</strain>
    </source>
</reference>
<dbReference type="InterPro" id="IPR005546">
    <property type="entry name" value="Autotransporte_beta"/>
</dbReference>
<dbReference type="EnsemblPlants" id="Solyc00g112500.2.1">
    <property type="protein sequence ID" value="Solyc00g112500.2.1"/>
    <property type="gene ID" value="Solyc00g112500.2"/>
</dbReference>
<evidence type="ECO:0000313" key="3">
    <source>
        <dbReference type="Proteomes" id="UP000004994"/>
    </source>
</evidence>
<dbReference type="NCBIfam" id="TIGR01414">
    <property type="entry name" value="autotrans_barl"/>
    <property type="match status" value="1"/>
</dbReference>
<name>A0A494G9U5_SOLLC</name>
<keyword evidence="3" id="KW-1185">Reference proteome</keyword>
<dbReference type="GO" id="GO:0019867">
    <property type="term" value="C:outer membrane"/>
    <property type="evidence" value="ECO:0007669"/>
    <property type="project" value="InterPro"/>
</dbReference>
<accession>A0A494G9U5</accession>
<dbReference type="AlphaFoldDB" id="A0A494G9U5"/>
<proteinExistence type="predicted"/>
<evidence type="ECO:0000259" key="1">
    <source>
        <dbReference type="PROSITE" id="PS51208"/>
    </source>
</evidence>
<dbReference type="Gene3D" id="2.40.128.130">
    <property type="entry name" value="Autotransporter beta-domain"/>
    <property type="match status" value="1"/>
</dbReference>
<dbReference type="PROSITE" id="PS51208">
    <property type="entry name" value="AUTOTRANSPORTER"/>
    <property type="match status" value="1"/>
</dbReference>
<reference evidence="2" key="2">
    <citation type="submission" date="2019-04" db="UniProtKB">
        <authorList>
            <consortium name="EnsemblPlants"/>
        </authorList>
    </citation>
    <scope>IDENTIFICATION</scope>
    <source>
        <strain evidence="2">cv. Heinz 1706</strain>
    </source>
</reference>